<evidence type="ECO:0000256" key="3">
    <source>
        <dbReference type="ARBA" id="ARBA00022989"/>
    </source>
</evidence>
<sequence>MNLFSSQSPIAKTSYGLAGIAALMTFILAMLGRVWWCQIGDLSPWSWDIWTSHNSQHLMDPYSLSHLEHGFALWVIFHLLAGKKVSQSSILITIAAIEAVWEITENTPWMIQRYRETTISLDYFGDSILNSVSDYVMCVTGTLIAIASRHRFGIWLAVLVVTLLEIASLVWIRDSLALNIIMLAFPIEAIRVWQSAGK</sequence>
<evidence type="ECO:0000256" key="1">
    <source>
        <dbReference type="ARBA" id="ARBA00022475"/>
    </source>
</evidence>
<evidence type="ECO:0000256" key="4">
    <source>
        <dbReference type="ARBA" id="ARBA00023136"/>
    </source>
</evidence>
<evidence type="ECO:0000256" key="5">
    <source>
        <dbReference type="SAM" id="Phobius"/>
    </source>
</evidence>
<comment type="caution">
    <text evidence="6">The sequence shown here is derived from an EMBL/GenBank/DDBJ whole genome shotgun (WGS) entry which is preliminary data.</text>
</comment>
<feature type="transmembrane region" description="Helical" evidence="5">
    <location>
        <begin position="15"/>
        <end position="36"/>
    </location>
</feature>
<proteinExistence type="predicted"/>
<evidence type="ECO:0000313" key="6">
    <source>
        <dbReference type="EMBL" id="GAA4449775.1"/>
    </source>
</evidence>
<keyword evidence="2 5" id="KW-0812">Transmembrane</keyword>
<organism evidence="6 7">
    <name type="scientific">Novipirellula rosea</name>
    <dbReference type="NCBI Taxonomy" id="1031540"/>
    <lineage>
        <taxon>Bacteria</taxon>
        <taxon>Pseudomonadati</taxon>
        <taxon>Planctomycetota</taxon>
        <taxon>Planctomycetia</taxon>
        <taxon>Pirellulales</taxon>
        <taxon>Pirellulaceae</taxon>
        <taxon>Novipirellula</taxon>
    </lineage>
</organism>
<gene>
    <name evidence="6" type="ORF">GCM10023156_14910</name>
</gene>
<evidence type="ECO:0000313" key="7">
    <source>
        <dbReference type="Proteomes" id="UP001500840"/>
    </source>
</evidence>
<dbReference type="Proteomes" id="UP001500840">
    <property type="component" value="Unassembled WGS sequence"/>
</dbReference>
<evidence type="ECO:0000256" key="2">
    <source>
        <dbReference type="ARBA" id="ARBA00022692"/>
    </source>
</evidence>
<feature type="transmembrane region" description="Helical" evidence="5">
    <location>
        <begin position="152"/>
        <end position="170"/>
    </location>
</feature>
<dbReference type="Pfam" id="PF10755">
    <property type="entry name" value="DUF2585"/>
    <property type="match status" value="1"/>
</dbReference>
<dbReference type="EMBL" id="BAABGA010000018">
    <property type="protein sequence ID" value="GAA4449775.1"/>
    <property type="molecule type" value="Genomic_DNA"/>
</dbReference>
<keyword evidence="3 5" id="KW-1133">Transmembrane helix</keyword>
<protein>
    <submittedName>
        <fullName evidence="6">DUF2585 family protein</fullName>
    </submittedName>
</protein>
<keyword evidence="1" id="KW-1003">Cell membrane</keyword>
<name>A0ABP8MIV8_9BACT</name>
<dbReference type="RefSeq" id="WP_345320792.1">
    <property type="nucleotide sequence ID" value="NZ_BAABGA010000018.1"/>
</dbReference>
<keyword evidence="7" id="KW-1185">Reference proteome</keyword>
<reference evidence="7" key="1">
    <citation type="journal article" date="2019" name="Int. J. Syst. Evol. Microbiol.">
        <title>The Global Catalogue of Microorganisms (GCM) 10K type strain sequencing project: providing services to taxonomists for standard genome sequencing and annotation.</title>
        <authorList>
            <consortium name="The Broad Institute Genomics Platform"/>
            <consortium name="The Broad Institute Genome Sequencing Center for Infectious Disease"/>
            <person name="Wu L."/>
            <person name="Ma J."/>
        </authorList>
    </citation>
    <scope>NUCLEOTIDE SEQUENCE [LARGE SCALE GENOMIC DNA]</scope>
    <source>
        <strain evidence="7">JCM 17759</strain>
    </source>
</reference>
<keyword evidence="4 5" id="KW-0472">Membrane</keyword>
<dbReference type="InterPro" id="IPR019691">
    <property type="entry name" value="DUF2585"/>
</dbReference>
<accession>A0ABP8MIV8</accession>